<keyword evidence="2" id="KW-0472">Membrane</keyword>
<proteinExistence type="predicted"/>
<feature type="region of interest" description="Disordered" evidence="1">
    <location>
        <begin position="127"/>
        <end position="148"/>
    </location>
</feature>
<keyword evidence="5" id="KW-1185">Reference proteome</keyword>
<feature type="signal peptide" evidence="3">
    <location>
        <begin position="1"/>
        <end position="21"/>
    </location>
</feature>
<organism evidence="4 5">
    <name type="scientific">Liquidambar formosana</name>
    <name type="common">Formosan gum</name>
    <dbReference type="NCBI Taxonomy" id="63359"/>
    <lineage>
        <taxon>Eukaryota</taxon>
        <taxon>Viridiplantae</taxon>
        <taxon>Streptophyta</taxon>
        <taxon>Embryophyta</taxon>
        <taxon>Tracheophyta</taxon>
        <taxon>Spermatophyta</taxon>
        <taxon>Magnoliopsida</taxon>
        <taxon>eudicotyledons</taxon>
        <taxon>Gunneridae</taxon>
        <taxon>Pentapetalae</taxon>
        <taxon>Saxifragales</taxon>
        <taxon>Altingiaceae</taxon>
        <taxon>Liquidambar</taxon>
    </lineage>
</organism>
<evidence type="ECO:0000313" key="4">
    <source>
        <dbReference type="EMBL" id="KAK9287985.1"/>
    </source>
</evidence>
<accession>A0AAP0RZC5</accession>
<keyword evidence="2" id="KW-0812">Transmembrane</keyword>
<name>A0AAP0RZC5_LIQFO</name>
<evidence type="ECO:0000256" key="3">
    <source>
        <dbReference type="SAM" id="SignalP"/>
    </source>
</evidence>
<evidence type="ECO:0000313" key="5">
    <source>
        <dbReference type="Proteomes" id="UP001415857"/>
    </source>
</evidence>
<reference evidence="4 5" key="1">
    <citation type="journal article" date="2024" name="Plant J.">
        <title>Genome sequences and population genomics reveal climatic adaptation and genomic divergence between two closely related sweetgum species.</title>
        <authorList>
            <person name="Xu W.Q."/>
            <person name="Ren C.Q."/>
            <person name="Zhang X.Y."/>
            <person name="Comes H.P."/>
            <person name="Liu X.H."/>
            <person name="Li Y.G."/>
            <person name="Kettle C.J."/>
            <person name="Jalonen R."/>
            <person name="Gaisberger H."/>
            <person name="Ma Y.Z."/>
            <person name="Qiu Y.X."/>
        </authorList>
    </citation>
    <scope>NUCLEOTIDE SEQUENCE [LARGE SCALE GENOMIC DNA]</scope>
    <source>
        <strain evidence="4">Hangzhou</strain>
    </source>
</reference>
<keyword evidence="2" id="KW-1133">Transmembrane helix</keyword>
<feature type="transmembrane region" description="Helical" evidence="2">
    <location>
        <begin position="85"/>
        <end position="107"/>
    </location>
</feature>
<dbReference type="AlphaFoldDB" id="A0AAP0RZC5"/>
<dbReference type="Proteomes" id="UP001415857">
    <property type="component" value="Unassembled WGS sequence"/>
</dbReference>
<dbReference type="EMBL" id="JBBPBK010000003">
    <property type="protein sequence ID" value="KAK9287985.1"/>
    <property type="molecule type" value="Genomic_DNA"/>
</dbReference>
<comment type="caution">
    <text evidence="4">The sequence shown here is derived from an EMBL/GenBank/DDBJ whole genome shotgun (WGS) entry which is preliminary data.</text>
</comment>
<keyword evidence="3" id="KW-0732">Signal</keyword>
<evidence type="ECO:0000256" key="1">
    <source>
        <dbReference type="SAM" id="MobiDB-lite"/>
    </source>
</evidence>
<evidence type="ECO:0000256" key="2">
    <source>
        <dbReference type="SAM" id="Phobius"/>
    </source>
</evidence>
<feature type="chain" id="PRO_5042867297" evidence="3">
    <location>
        <begin position="22"/>
        <end position="148"/>
    </location>
</feature>
<protein>
    <submittedName>
        <fullName evidence="4">Uncharacterized protein</fullName>
    </submittedName>
</protein>
<sequence length="148" mass="15740">MVHKRLSLIFFIVILLLSVQTIPSKAAAAARISQTEENMTSDQAEIEVKEDKMSNQAEIEVKGPVHGSCTKPGGSEVKMVHKASLIFFVILVLSVKTIPFAAAAAAATTSQSKEKMSDIQMERQLNEGPVHGSCTGHGGSGVHCEPPA</sequence>
<gene>
    <name evidence="4" type="ORF">L1049_016430</name>
</gene>